<dbReference type="EMBL" id="VFRQ01000001">
    <property type="protein sequence ID" value="TPE46207.1"/>
    <property type="molecule type" value="Genomic_DNA"/>
</dbReference>
<evidence type="ECO:0000313" key="2">
    <source>
        <dbReference type="Proteomes" id="UP000316727"/>
    </source>
</evidence>
<dbReference type="NCBIfam" id="NF041366">
    <property type="entry name" value="GntA_guanitoxin"/>
    <property type="match status" value="1"/>
</dbReference>
<dbReference type="Proteomes" id="UP000316727">
    <property type="component" value="Unassembled WGS sequence"/>
</dbReference>
<dbReference type="InterPro" id="IPR014988">
    <property type="entry name" value="Uncharacterised_YqcI/YcgG"/>
</dbReference>
<dbReference type="PANTHER" id="PTHR40045">
    <property type="entry name" value="YCGG FAMILY PROTEIN"/>
    <property type="match status" value="1"/>
</dbReference>
<keyword evidence="2" id="KW-1185">Reference proteome</keyword>
<comment type="caution">
    <text evidence="1">The sequence shown here is derived from an EMBL/GenBank/DDBJ whole genome shotgun (WGS) entry which is preliminary data.</text>
</comment>
<gene>
    <name evidence="1" type="ORF">FJM65_02360</name>
</gene>
<dbReference type="Pfam" id="PF08892">
    <property type="entry name" value="YqcI_YcgG"/>
    <property type="match status" value="1"/>
</dbReference>
<evidence type="ECO:0000313" key="1">
    <source>
        <dbReference type="EMBL" id="TPE46207.1"/>
    </source>
</evidence>
<organism evidence="1 2">
    <name type="scientific">Pontibacter mangrovi</name>
    <dbReference type="NCBI Taxonomy" id="2589816"/>
    <lineage>
        <taxon>Bacteria</taxon>
        <taxon>Pseudomonadati</taxon>
        <taxon>Bacteroidota</taxon>
        <taxon>Cytophagia</taxon>
        <taxon>Cytophagales</taxon>
        <taxon>Hymenobacteraceae</taxon>
        <taxon>Pontibacter</taxon>
    </lineage>
</organism>
<name>A0A501WGR4_9BACT</name>
<dbReference type="AlphaFoldDB" id="A0A501WGR4"/>
<protein>
    <submittedName>
        <fullName evidence="1">YqcI/YcgG family protein</fullName>
    </submittedName>
</protein>
<dbReference type="PANTHER" id="PTHR40045:SF1">
    <property type="entry name" value="YQCI_YCGG FAMILY PROTEIN"/>
    <property type="match status" value="1"/>
</dbReference>
<proteinExistence type="predicted"/>
<sequence>MKLAAKTYFTPDEIKAAAPAPVQELLQHISEKISAPEYPCVGAKAALNSRQIRVGTYTRMADAASTKQLGEDLKAYIAETLASESEYMTMIAVFNEEAPATEEDFEQKLWAQLQLLHDTDASEQPWDLEVSSNPEDSDFSFSYNGTAFFVVGLHPNASRKARSFGYTAMAFNLHRQFEQLREKGVYENMKKVIRERDEAYDGTVNPMLSDFGDGLEAPQYSGRHVDNGWKCPFSARKV</sequence>
<dbReference type="RefSeq" id="WP_140619014.1">
    <property type="nucleotide sequence ID" value="NZ_VFRQ01000001.1"/>
</dbReference>
<accession>A0A501WGR4</accession>
<dbReference type="OrthoDB" id="283514at2"/>
<reference evidence="1 2" key="1">
    <citation type="submission" date="2019-06" db="EMBL/GenBank/DDBJ databases">
        <title>A novel bacterium of genus Pontibacter, isolated from marine sediment.</title>
        <authorList>
            <person name="Huang H."/>
            <person name="Mo K."/>
            <person name="Hu Y."/>
        </authorList>
    </citation>
    <scope>NUCLEOTIDE SEQUENCE [LARGE SCALE GENOMIC DNA]</scope>
    <source>
        <strain evidence="1 2">HB172049</strain>
    </source>
</reference>